<protein>
    <recommendedName>
        <fullName evidence="2">Anti-sigma factor NepR domain-containing protein</fullName>
    </recommendedName>
</protein>
<feature type="region of interest" description="Disordered" evidence="1">
    <location>
        <begin position="1"/>
        <end position="28"/>
    </location>
</feature>
<feature type="domain" description="Anti-sigma factor NepR" evidence="2">
    <location>
        <begin position="30"/>
        <end position="63"/>
    </location>
</feature>
<dbReference type="AlphaFoldDB" id="A0A0F9X6U0"/>
<dbReference type="EMBL" id="LAZR01000140">
    <property type="protein sequence ID" value="KKN87263.1"/>
    <property type="molecule type" value="Genomic_DNA"/>
</dbReference>
<proteinExistence type="predicted"/>
<sequence length="72" mass="7759">MGDRETKEDMVHTAHVNKSAGKGTDPGVHSAIGKRLKAYYDDVASEPVPDRFLSLLDALDEAESASKTSGRK</sequence>
<dbReference type="InterPro" id="IPR041649">
    <property type="entry name" value="NepR"/>
</dbReference>
<evidence type="ECO:0000313" key="3">
    <source>
        <dbReference type="EMBL" id="KKN87263.1"/>
    </source>
</evidence>
<reference evidence="3" key="1">
    <citation type="journal article" date="2015" name="Nature">
        <title>Complex archaea that bridge the gap between prokaryotes and eukaryotes.</title>
        <authorList>
            <person name="Spang A."/>
            <person name="Saw J.H."/>
            <person name="Jorgensen S.L."/>
            <person name="Zaremba-Niedzwiedzka K."/>
            <person name="Martijn J."/>
            <person name="Lind A.E."/>
            <person name="van Eijk R."/>
            <person name="Schleper C."/>
            <person name="Guy L."/>
            <person name="Ettema T.J."/>
        </authorList>
    </citation>
    <scope>NUCLEOTIDE SEQUENCE</scope>
</reference>
<organism evidence="3">
    <name type="scientific">marine sediment metagenome</name>
    <dbReference type="NCBI Taxonomy" id="412755"/>
    <lineage>
        <taxon>unclassified sequences</taxon>
        <taxon>metagenomes</taxon>
        <taxon>ecological metagenomes</taxon>
    </lineage>
</organism>
<comment type="caution">
    <text evidence="3">The sequence shown here is derived from an EMBL/GenBank/DDBJ whole genome shotgun (WGS) entry which is preliminary data.</text>
</comment>
<gene>
    <name evidence="3" type="ORF">LCGC14_0261090</name>
</gene>
<evidence type="ECO:0000256" key="1">
    <source>
        <dbReference type="SAM" id="MobiDB-lite"/>
    </source>
</evidence>
<accession>A0A0F9X6U0</accession>
<feature type="compositionally biased region" description="Basic and acidic residues" evidence="1">
    <location>
        <begin position="1"/>
        <end position="12"/>
    </location>
</feature>
<dbReference type="Pfam" id="PF18557">
    <property type="entry name" value="NepR"/>
    <property type="match status" value="1"/>
</dbReference>
<name>A0A0F9X6U0_9ZZZZ</name>
<evidence type="ECO:0000259" key="2">
    <source>
        <dbReference type="Pfam" id="PF18557"/>
    </source>
</evidence>